<comment type="caution">
    <text evidence="9">The sequence shown here is derived from an EMBL/GenBank/DDBJ whole genome shotgun (WGS) entry which is preliminary data.</text>
</comment>
<dbReference type="GO" id="GO:0012505">
    <property type="term" value="C:endomembrane system"/>
    <property type="evidence" value="ECO:0007669"/>
    <property type="project" value="UniProtKB-SubCell"/>
</dbReference>
<proteinExistence type="inferred from homology"/>
<feature type="transmembrane region" description="Helical" evidence="7">
    <location>
        <begin position="207"/>
        <end position="229"/>
    </location>
</feature>
<feature type="transmembrane region" description="Helical" evidence="7">
    <location>
        <begin position="164"/>
        <end position="187"/>
    </location>
</feature>
<feature type="transmembrane region" description="Helical" evidence="7">
    <location>
        <begin position="241"/>
        <end position="261"/>
    </location>
</feature>
<keyword evidence="3 6" id="KW-0812">Transmembrane</keyword>
<dbReference type="InterPro" id="IPR001750">
    <property type="entry name" value="ND/Mrp_TM"/>
</dbReference>
<dbReference type="GO" id="GO:0003954">
    <property type="term" value="F:NADH dehydrogenase activity"/>
    <property type="evidence" value="ECO:0007669"/>
    <property type="project" value="TreeGrafter"/>
</dbReference>
<dbReference type="GO" id="GO:0042773">
    <property type="term" value="P:ATP synthesis coupled electron transport"/>
    <property type="evidence" value="ECO:0007669"/>
    <property type="project" value="InterPro"/>
</dbReference>
<dbReference type="STRING" id="1631356.VV01_02845"/>
<dbReference type="GO" id="GO:0008137">
    <property type="term" value="F:NADH dehydrogenase (ubiquinone) activity"/>
    <property type="evidence" value="ECO:0007669"/>
    <property type="project" value="InterPro"/>
</dbReference>
<feature type="transmembrane region" description="Helical" evidence="7">
    <location>
        <begin position="470"/>
        <end position="491"/>
    </location>
</feature>
<evidence type="ECO:0000259" key="8">
    <source>
        <dbReference type="Pfam" id="PF00361"/>
    </source>
</evidence>
<feature type="transmembrane region" description="Helical" evidence="7">
    <location>
        <begin position="107"/>
        <end position="126"/>
    </location>
</feature>
<feature type="transmembrane region" description="Helical" evidence="7">
    <location>
        <begin position="273"/>
        <end position="292"/>
    </location>
</feature>
<feature type="transmembrane region" description="Helical" evidence="7">
    <location>
        <begin position="411"/>
        <end position="431"/>
    </location>
</feature>
<gene>
    <name evidence="9" type="ORF">VV01_02845</name>
</gene>
<dbReference type="PRINTS" id="PR01437">
    <property type="entry name" value="NUOXDRDTASE4"/>
</dbReference>
<evidence type="ECO:0000313" key="10">
    <source>
        <dbReference type="Proteomes" id="UP000037397"/>
    </source>
</evidence>
<dbReference type="Proteomes" id="UP000037397">
    <property type="component" value="Unassembled WGS sequence"/>
</dbReference>
<evidence type="ECO:0000256" key="7">
    <source>
        <dbReference type="SAM" id="Phobius"/>
    </source>
</evidence>
<dbReference type="PATRIC" id="fig|1631356.3.peg.505"/>
<accession>A0A0L6CF43</accession>
<evidence type="ECO:0000313" key="9">
    <source>
        <dbReference type="EMBL" id="KNX36314.1"/>
    </source>
</evidence>
<dbReference type="GO" id="GO:0048039">
    <property type="term" value="F:ubiquinone binding"/>
    <property type="evidence" value="ECO:0007669"/>
    <property type="project" value="TreeGrafter"/>
</dbReference>
<dbReference type="AlphaFoldDB" id="A0A0L6CF43"/>
<dbReference type="EMBL" id="LAIR01000002">
    <property type="protein sequence ID" value="KNX36314.1"/>
    <property type="molecule type" value="Genomic_DNA"/>
</dbReference>
<feature type="transmembrane region" description="Helical" evidence="7">
    <location>
        <begin position="132"/>
        <end position="152"/>
    </location>
</feature>
<dbReference type="InterPro" id="IPR003918">
    <property type="entry name" value="NADH_UbQ_OxRdtase"/>
</dbReference>
<feature type="transmembrane region" description="Helical" evidence="7">
    <location>
        <begin position="6"/>
        <end position="22"/>
    </location>
</feature>
<keyword evidence="5 7" id="KW-0472">Membrane</keyword>
<dbReference type="OrthoDB" id="9768329at2"/>
<feature type="transmembrane region" description="Helical" evidence="7">
    <location>
        <begin position="74"/>
        <end position="95"/>
    </location>
</feature>
<evidence type="ECO:0000256" key="6">
    <source>
        <dbReference type="RuleBase" id="RU000320"/>
    </source>
</evidence>
<evidence type="ECO:0000256" key="1">
    <source>
        <dbReference type="ARBA" id="ARBA00004127"/>
    </source>
</evidence>
<feature type="transmembrane region" description="Helical" evidence="7">
    <location>
        <begin position="370"/>
        <end position="391"/>
    </location>
</feature>
<dbReference type="GO" id="GO:0016020">
    <property type="term" value="C:membrane"/>
    <property type="evidence" value="ECO:0007669"/>
    <property type="project" value="UniProtKB-SubCell"/>
</dbReference>
<sequence>MVTVLLLSVVIPVVTGAVLIASDRFDPPVAPRTAFGVALVGAVATAVCVGLSVWRRPELDHEWVPAIGMRLHLAVDGISAPLLVLTAALGVLVVLHGRVEPPTRSGHGSFFGCLLLVVGGAIATFLARDAVLFFLAFEVVLVPMWLLIKGFGDREHRAAAAAKFVLYTVLGSTLMLVGILALVYLTGTSDLDRLAGGAGLTTTQQTVIAAIMLVGLGIKVPIWPLHSWLPSAHTAAPTAGSVLLAAVLLKMGTYGIARLVVPTVPEGVERVAPFVAVLAVIGILWGGLVCLVERSLKRLIAWSSVAHMGFVVLGLMSGTRLGLQAALFANIAHGVISALLFFVVGGLKHRWRGDALDEPRGSLRDTSPRLGFALVVGMAASLGLPGLAGFWGELLAIASVWNADGDRPQLLFRVLALGAALGTVLAAAYALRVLRIVWAEGSLAEQVSAHDDQDEPHLLPRPADAHGIEWAVAGVLVIVIIGLGVLPTVLLDSTEPVVRHLLEVATR</sequence>
<evidence type="ECO:0000256" key="3">
    <source>
        <dbReference type="ARBA" id="ARBA00022692"/>
    </source>
</evidence>
<dbReference type="PANTHER" id="PTHR43507:SF1">
    <property type="entry name" value="NADH-UBIQUINONE OXIDOREDUCTASE CHAIN 4"/>
    <property type="match status" value="1"/>
</dbReference>
<keyword evidence="10" id="KW-1185">Reference proteome</keyword>
<feature type="transmembrane region" description="Helical" evidence="7">
    <location>
        <begin position="323"/>
        <end position="344"/>
    </location>
</feature>
<dbReference type="Pfam" id="PF00361">
    <property type="entry name" value="Proton_antipo_M"/>
    <property type="match status" value="1"/>
</dbReference>
<dbReference type="GO" id="GO:0015990">
    <property type="term" value="P:electron transport coupled proton transport"/>
    <property type="evidence" value="ECO:0007669"/>
    <property type="project" value="TreeGrafter"/>
</dbReference>
<evidence type="ECO:0000256" key="5">
    <source>
        <dbReference type="ARBA" id="ARBA00023136"/>
    </source>
</evidence>
<comment type="similarity">
    <text evidence="2">Belongs to the complex I subunit 4 family.</text>
</comment>
<dbReference type="PANTHER" id="PTHR43507">
    <property type="entry name" value="NADH-UBIQUINONE OXIDOREDUCTASE CHAIN 4"/>
    <property type="match status" value="1"/>
</dbReference>
<feature type="transmembrane region" description="Helical" evidence="7">
    <location>
        <begin position="34"/>
        <end position="54"/>
    </location>
</feature>
<feature type="domain" description="NADH:quinone oxidoreductase/Mrp antiporter transmembrane" evidence="8">
    <location>
        <begin position="127"/>
        <end position="404"/>
    </location>
</feature>
<evidence type="ECO:0000256" key="2">
    <source>
        <dbReference type="ARBA" id="ARBA00009025"/>
    </source>
</evidence>
<feature type="transmembrane region" description="Helical" evidence="7">
    <location>
        <begin position="299"/>
        <end position="317"/>
    </location>
</feature>
<organism evidence="9 10">
    <name type="scientific">Luteipulveratus halotolerans</name>
    <dbReference type="NCBI Taxonomy" id="1631356"/>
    <lineage>
        <taxon>Bacteria</taxon>
        <taxon>Bacillati</taxon>
        <taxon>Actinomycetota</taxon>
        <taxon>Actinomycetes</taxon>
        <taxon>Micrococcales</taxon>
        <taxon>Dermacoccaceae</taxon>
        <taxon>Luteipulveratus</taxon>
    </lineage>
</organism>
<comment type="subcellular location">
    <subcellularLocation>
        <location evidence="1">Endomembrane system</location>
        <topology evidence="1">Multi-pass membrane protein</topology>
    </subcellularLocation>
    <subcellularLocation>
        <location evidence="6">Membrane</location>
        <topology evidence="6">Multi-pass membrane protein</topology>
    </subcellularLocation>
</comment>
<reference evidence="10" key="1">
    <citation type="submission" date="2015-03" db="EMBL/GenBank/DDBJ databases">
        <title>Luteipulveratus halotolerans sp. nov., a novel actinobacterium (Dermacoccaceae) from Sarawak, Malaysia.</title>
        <authorList>
            <person name="Juboi H."/>
            <person name="Basik A."/>
            <person name="Shamsul S.S."/>
            <person name="Arnold P."/>
            <person name="Schmitt E.K."/>
            <person name="Sanglier J.-J."/>
            <person name="Yeo T."/>
        </authorList>
    </citation>
    <scope>NUCLEOTIDE SEQUENCE [LARGE SCALE GENOMIC DNA]</scope>
    <source>
        <strain evidence="10">C296001</strain>
    </source>
</reference>
<dbReference type="NCBIfam" id="TIGR01972">
    <property type="entry name" value="NDH_I_M"/>
    <property type="match status" value="1"/>
</dbReference>
<dbReference type="InterPro" id="IPR010227">
    <property type="entry name" value="NADH_Q_OxRdtase_chainM/4"/>
</dbReference>
<keyword evidence="4 7" id="KW-1133">Transmembrane helix</keyword>
<name>A0A0L6CF43_9MICO</name>
<protein>
    <submittedName>
        <fullName evidence="9">NADH dehydrogenase</fullName>
    </submittedName>
</protein>
<evidence type="ECO:0000256" key="4">
    <source>
        <dbReference type="ARBA" id="ARBA00022989"/>
    </source>
</evidence>